<evidence type="ECO:0000313" key="2">
    <source>
        <dbReference type="WBParaSite" id="nRc.2.0.1.t46894-RA"/>
    </source>
</evidence>
<organism evidence="1 2">
    <name type="scientific">Romanomermis culicivorax</name>
    <name type="common">Nematode worm</name>
    <dbReference type="NCBI Taxonomy" id="13658"/>
    <lineage>
        <taxon>Eukaryota</taxon>
        <taxon>Metazoa</taxon>
        <taxon>Ecdysozoa</taxon>
        <taxon>Nematoda</taxon>
        <taxon>Enoplea</taxon>
        <taxon>Dorylaimia</taxon>
        <taxon>Mermithida</taxon>
        <taxon>Mermithoidea</taxon>
        <taxon>Mermithidae</taxon>
        <taxon>Romanomermis</taxon>
    </lineage>
</organism>
<sequence>VREHQITGKTSTEKCDGDLPDVISNFYAGDPIYLSDQINVTGNVICQGILSPEHGSMALEIATNGAAVGRNTVAHQKDYLKDGTCCEKAWGPAAETAKVAKGGKMGEAGVLLG</sequence>
<protein>
    <submittedName>
        <fullName evidence="2">Uncharacterized protein</fullName>
    </submittedName>
</protein>
<name>A0A915L781_ROMCU</name>
<dbReference type="AlphaFoldDB" id="A0A915L781"/>
<dbReference type="WBParaSite" id="nRc.2.0.1.t46894-RA">
    <property type="protein sequence ID" value="nRc.2.0.1.t46894-RA"/>
    <property type="gene ID" value="nRc.2.0.1.g46894"/>
</dbReference>
<evidence type="ECO:0000313" key="1">
    <source>
        <dbReference type="Proteomes" id="UP000887565"/>
    </source>
</evidence>
<dbReference type="Proteomes" id="UP000887565">
    <property type="component" value="Unplaced"/>
</dbReference>
<accession>A0A915L781</accession>
<reference evidence="2" key="1">
    <citation type="submission" date="2022-11" db="UniProtKB">
        <authorList>
            <consortium name="WormBaseParasite"/>
        </authorList>
    </citation>
    <scope>IDENTIFICATION</scope>
</reference>
<proteinExistence type="predicted"/>
<keyword evidence="1" id="KW-1185">Reference proteome</keyword>